<gene>
    <name evidence="2" type="ORF">IAI60_08420</name>
</gene>
<accession>A0ABS3KB09</accession>
<reference evidence="2 3" key="1">
    <citation type="submission" date="2020-09" db="EMBL/GenBank/DDBJ databases">
        <title>Roseomonas.</title>
        <authorList>
            <person name="Zhu W."/>
        </authorList>
    </citation>
    <scope>NUCLEOTIDE SEQUENCE [LARGE SCALE GENOMIC DNA]</scope>
    <source>
        <strain evidence="2 3">1311</strain>
    </source>
</reference>
<dbReference type="Pfam" id="PF01425">
    <property type="entry name" value="Amidase"/>
    <property type="match status" value="1"/>
</dbReference>
<comment type="caution">
    <text evidence="2">The sequence shown here is derived from an EMBL/GenBank/DDBJ whole genome shotgun (WGS) entry which is preliminary data.</text>
</comment>
<evidence type="ECO:0000259" key="1">
    <source>
        <dbReference type="Pfam" id="PF01425"/>
    </source>
</evidence>
<feature type="domain" description="Amidase" evidence="1">
    <location>
        <begin position="26"/>
        <end position="442"/>
    </location>
</feature>
<organism evidence="2 3">
    <name type="scientific">Roseomonas marmotae</name>
    <dbReference type="NCBI Taxonomy" id="2768161"/>
    <lineage>
        <taxon>Bacteria</taxon>
        <taxon>Pseudomonadati</taxon>
        <taxon>Pseudomonadota</taxon>
        <taxon>Alphaproteobacteria</taxon>
        <taxon>Acetobacterales</taxon>
        <taxon>Roseomonadaceae</taxon>
        <taxon>Roseomonas</taxon>
    </lineage>
</organism>
<name>A0ABS3KB09_9PROT</name>
<dbReference type="InterPro" id="IPR036928">
    <property type="entry name" value="AS_sf"/>
</dbReference>
<dbReference type="PANTHER" id="PTHR11895:SF176">
    <property type="entry name" value="AMIDASE AMID-RELATED"/>
    <property type="match status" value="1"/>
</dbReference>
<dbReference type="Gene3D" id="3.90.1300.10">
    <property type="entry name" value="Amidase signature (AS) domain"/>
    <property type="match status" value="1"/>
</dbReference>
<dbReference type="InterPro" id="IPR023631">
    <property type="entry name" value="Amidase_dom"/>
</dbReference>
<dbReference type="SUPFAM" id="SSF75304">
    <property type="entry name" value="Amidase signature (AS) enzymes"/>
    <property type="match status" value="1"/>
</dbReference>
<sequence>MSALEPGFTLAEASQAISEGASPLAITRQCLDRIAALEPELHAFITVTADRALAAAEQAEREIRNGRRRGPLHGIPYALKDLFDVAGLRTTAHSRLLLDNLASEDSEVTRRLEAAGMVLLGKLSTHEFARGGPTDQLPFPNARNPWATDRFAGGSSTGSAVSVAAGMVPLAMGSDTGGSVRLPAAYTNLVGLKPTYGRISRRGMIPLSFGLDHAGTLTRSVEDAALALSVLAGHDPADPGSAAVRVDDYLAGLKRGIAGLRIGYARAFNEESLVGPEQMAALDEAVRVMHDLGATVKEVALPSRRRLDACTWTILHAEGFAVHQQDLRTRAQDYGRVTRERLMLGAFVTGSEYVQAQRLRSVLRREVDDVLRDVDVIFCASIAAEAPLVAAVDEGPWRREHPITGPFNATGHPAMSLPTGFSANGMPLSGQLIGAHFDEAMLFRLGYAYEQQAEWWKRRPPV</sequence>
<dbReference type="PANTHER" id="PTHR11895">
    <property type="entry name" value="TRANSAMIDASE"/>
    <property type="match status" value="1"/>
</dbReference>
<evidence type="ECO:0000313" key="2">
    <source>
        <dbReference type="EMBL" id="MBO1074632.1"/>
    </source>
</evidence>
<proteinExistence type="predicted"/>
<keyword evidence="3" id="KW-1185">Reference proteome</keyword>
<evidence type="ECO:0000313" key="3">
    <source>
        <dbReference type="Proteomes" id="UP001518990"/>
    </source>
</evidence>
<protein>
    <submittedName>
        <fullName evidence="2">Amidase</fullName>
    </submittedName>
</protein>
<dbReference type="InterPro" id="IPR000120">
    <property type="entry name" value="Amidase"/>
</dbReference>
<dbReference type="EMBL" id="JACTNF010000006">
    <property type="protein sequence ID" value="MBO1074632.1"/>
    <property type="molecule type" value="Genomic_DNA"/>
</dbReference>
<dbReference type="Proteomes" id="UP001518990">
    <property type="component" value="Unassembled WGS sequence"/>
</dbReference>
<dbReference type="RefSeq" id="WP_207446297.1">
    <property type="nucleotide sequence ID" value="NZ_CP061094.1"/>
</dbReference>